<dbReference type="NCBIfam" id="TIGR02985">
    <property type="entry name" value="Sig70_bacteroi1"/>
    <property type="match status" value="1"/>
</dbReference>
<keyword evidence="4" id="KW-0804">Transcription</keyword>
<evidence type="ECO:0000259" key="5">
    <source>
        <dbReference type="Pfam" id="PF04542"/>
    </source>
</evidence>
<dbReference type="CDD" id="cd06171">
    <property type="entry name" value="Sigma70_r4"/>
    <property type="match status" value="1"/>
</dbReference>
<gene>
    <name evidence="7" type="ORF">SAMN06269250_6365</name>
</gene>
<protein>
    <submittedName>
        <fullName evidence="7">RNA polymerase sigma-70 factor, ECF subfamily</fullName>
    </submittedName>
</protein>
<organism evidence="7 8">
    <name type="scientific">Spirosoma fluviale</name>
    <dbReference type="NCBI Taxonomy" id="1597977"/>
    <lineage>
        <taxon>Bacteria</taxon>
        <taxon>Pseudomonadati</taxon>
        <taxon>Bacteroidota</taxon>
        <taxon>Cytophagia</taxon>
        <taxon>Cytophagales</taxon>
        <taxon>Cytophagaceae</taxon>
        <taxon>Spirosoma</taxon>
    </lineage>
</organism>
<dbReference type="PANTHER" id="PTHR43133">
    <property type="entry name" value="RNA POLYMERASE ECF-TYPE SIGMA FACTO"/>
    <property type="match status" value="1"/>
</dbReference>
<dbReference type="GO" id="GO:0006352">
    <property type="term" value="P:DNA-templated transcription initiation"/>
    <property type="evidence" value="ECO:0007669"/>
    <property type="project" value="InterPro"/>
</dbReference>
<reference evidence="8" key="1">
    <citation type="submission" date="2017-09" db="EMBL/GenBank/DDBJ databases">
        <authorList>
            <person name="Varghese N."/>
            <person name="Submissions S."/>
        </authorList>
    </citation>
    <scope>NUCLEOTIDE SEQUENCE [LARGE SCALE GENOMIC DNA]</scope>
    <source>
        <strain evidence="8">DSM 29961</strain>
    </source>
</reference>
<dbReference type="InterPro" id="IPR013324">
    <property type="entry name" value="RNA_pol_sigma_r3/r4-like"/>
</dbReference>
<dbReference type="RefSeq" id="WP_097131798.1">
    <property type="nucleotide sequence ID" value="NZ_OCNH01000009.1"/>
</dbReference>
<evidence type="ECO:0000259" key="6">
    <source>
        <dbReference type="Pfam" id="PF08281"/>
    </source>
</evidence>
<dbReference type="OrthoDB" id="1524077at2"/>
<evidence type="ECO:0000313" key="8">
    <source>
        <dbReference type="Proteomes" id="UP000219452"/>
    </source>
</evidence>
<dbReference type="AlphaFoldDB" id="A0A286GW62"/>
<evidence type="ECO:0000256" key="2">
    <source>
        <dbReference type="ARBA" id="ARBA00023015"/>
    </source>
</evidence>
<dbReference type="EMBL" id="OCNH01000009">
    <property type="protein sequence ID" value="SOD99319.1"/>
    <property type="molecule type" value="Genomic_DNA"/>
</dbReference>
<keyword evidence="2" id="KW-0805">Transcription regulation</keyword>
<sequence>MTGSEGNLIPAQDQHLRRMLPNPERVTSVVDNEHIIRSAFASSPEKGFETLFRLYFRPLCSHAVRFVYTREVAEDIVGEVFYQLWKSGSYATVQHSYRTYLYAAVRHRAFNYLRDELTGNRTATSLDDLGDTGQDETPQTLIEYDETFQRVEKVIQELPPQCQRIFLMSRFENRKNQEIADELGLALKTVEAHMARALQQLRRVFLPMGLLFFQFLH</sequence>
<dbReference type="InterPro" id="IPR014284">
    <property type="entry name" value="RNA_pol_sigma-70_dom"/>
</dbReference>
<keyword evidence="3" id="KW-0731">Sigma factor</keyword>
<evidence type="ECO:0000256" key="1">
    <source>
        <dbReference type="ARBA" id="ARBA00010641"/>
    </source>
</evidence>
<dbReference type="Pfam" id="PF04542">
    <property type="entry name" value="Sigma70_r2"/>
    <property type="match status" value="1"/>
</dbReference>
<dbReference type="GO" id="GO:0016987">
    <property type="term" value="F:sigma factor activity"/>
    <property type="evidence" value="ECO:0007669"/>
    <property type="project" value="UniProtKB-KW"/>
</dbReference>
<dbReference type="InterPro" id="IPR013325">
    <property type="entry name" value="RNA_pol_sigma_r2"/>
</dbReference>
<keyword evidence="8" id="KW-1185">Reference proteome</keyword>
<dbReference type="NCBIfam" id="TIGR02937">
    <property type="entry name" value="sigma70-ECF"/>
    <property type="match status" value="1"/>
</dbReference>
<dbReference type="Pfam" id="PF08281">
    <property type="entry name" value="Sigma70_r4_2"/>
    <property type="match status" value="1"/>
</dbReference>
<dbReference type="InterPro" id="IPR013249">
    <property type="entry name" value="RNA_pol_sigma70_r4_t2"/>
</dbReference>
<dbReference type="InterPro" id="IPR014327">
    <property type="entry name" value="RNA_pol_sigma70_bacteroid"/>
</dbReference>
<name>A0A286GW62_9BACT</name>
<evidence type="ECO:0000256" key="4">
    <source>
        <dbReference type="ARBA" id="ARBA00023163"/>
    </source>
</evidence>
<proteinExistence type="inferred from homology"/>
<dbReference type="SUPFAM" id="SSF88946">
    <property type="entry name" value="Sigma2 domain of RNA polymerase sigma factors"/>
    <property type="match status" value="1"/>
</dbReference>
<evidence type="ECO:0000313" key="7">
    <source>
        <dbReference type="EMBL" id="SOD99319.1"/>
    </source>
</evidence>
<dbReference type="GO" id="GO:0003677">
    <property type="term" value="F:DNA binding"/>
    <property type="evidence" value="ECO:0007669"/>
    <property type="project" value="InterPro"/>
</dbReference>
<dbReference type="InterPro" id="IPR007627">
    <property type="entry name" value="RNA_pol_sigma70_r2"/>
</dbReference>
<evidence type="ECO:0000256" key="3">
    <source>
        <dbReference type="ARBA" id="ARBA00023082"/>
    </source>
</evidence>
<comment type="similarity">
    <text evidence="1">Belongs to the sigma-70 factor family. ECF subfamily.</text>
</comment>
<dbReference type="InterPro" id="IPR036388">
    <property type="entry name" value="WH-like_DNA-bd_sf"/>
</dbReference>
<feature type="domain" description="RNA polymerase sigma-70 region 2" evidence="5">
    <location>
        <begin position="51"/>
        <end position="116"/>
    </location>
</feature>
<dbReference type="InterPro" id="IPR039425">
    <property type="entry name" value="RNA_pol_sigma-70-like"/>
</dbReference>
<dbReference type="SUPFAM" id="SSF88659">
    <property type="entry name" value="Sigma3 and sigma4 domains of RNA polymerase sigma factors"/>
    <property type="match status" value="1"/>
</dbReference>
<dbReference type="Gene3D" id="1.10.10.10">
    <property type="entry name" value="Winged helix-like DNA-binding domain superfamily/Winged helix DNA-binding domain"/>
    <property type="match status" value="1"/>
</dbReference>
<dbReference type="Gene3D" id="1.10.1740.10">
    <property type="match status" value="1"/>
</dbReference>
<dbReference type="Proteomes" id="UP000219452">
    <property type="component" value="Unassembled WGS sequence"/>
</dbReference>
<feature type="domain" description="RNA polymerase sigma factor 70 region 4 type 2" evidence="6">
    <location>
        <begin position="149"/>
        <end position="201"/>
    </location>
</feature>
<accession>A0A286GW62</accession>
<dbReference type="PANTHER" id="PTHR43133:SF46">
    <property type="entry name" value="RNA POLYMERASE SIGMA-70 FACTOR ECF SUBFAMILY"/>
    <property type="match status" value="1"/>
</dbReference>